<protein>
    <recommendedName>
        <fullName evidence="5">Lipoprotein</fullName>
    </recommendedName>
</protein>
<dbReference type="EMBL" id="JACHGN010000006">
    <property type="protein sequence ID" value="MBB5133606.1"/>
    <property type="molecule type" value="Genomic_DNA"/>
</dbReference>
<evidence type="ECO:0000256" key="1">
    <source>
        <dbReference type="SAM" id="MobiDB-lite"/>
    </source>
</evidence>
<organism evidence="3 4">
    <name type="scientific">Thermocatellispora tengchongensis</name>
    <dbReference type="NCBI Taxonomy" id="1073253"/>
    <lineage>
        <taxon>Bacteria</taxon>
        <taxon>Bacillati</taxon>
        <taxon>Actinomycetota</taxon>
        <taxon>Actinomycetes</taxon>
        <taxon>Streptosporangiales</taxon>
        <taxon>Streptosporangiaceae</taxon>
        <taxon>Thermocatellispora</taxon>
    </lineage>
</organism>
<keyword evidence="4" id="KW-1185">Reference proteome</keyword>
<proteinExistence type="predicted"/>
<accession>A0A840P507</accession>
<keyword evidence="2" id="KW-0732">Signal</keyword>
<sequence>MRKAGVALAALLVLTACGGETGESAQERPESAATSTEPAQPPPTSQAAADAGLRDALAEVSGTGPAAAYFEYGEPAWWREMGVTGASGEGRRWLPASLSGLGDLARAAKALPEATGIDPAAGERAVTIGLPPRQAFRFDGDFDAAAVRGKLTALGAQPRRFGGHDGLSFSPGAEVDLSRRLVPGVTSQLNQVVATGTTIAAAPMPQSLEAVLGKGPSLADSPDHAAVAECLGDVAAAMIIPPQAPGTVTLYAAGLRRPAALGDAPVNVVCVLPAASAVPAVERALTAGLATSGRYGEHVRQVAHDRVRAGDRTVLRAVLTLREPTHVLFGAAMLQRGELQALAAGRR</sequence>
<comment type="caution">
    <text evidence="3">The sequence shown here is derived from an EMBL/GenBank/DDBJ whole genome shotgun (WGS) entry which is preliminary data.</text>
</comment>
<feature type="signal peptide" evidence="2">
    <location>
        <begin position="1"/>
        <end position="18"/>
    </location>
</feature>
<evidence type="ECO:0000313" key="3">
    <source>
        <dbReference type="EMBL" id="MBB5133606.1"/>
    </source>
</evidence>
<evidence type="ECO:0008006" key="5">
    <source>
        <dbReference type="Google" id="ProtNLM"/>
    </source>
</evidence>
<name>A0A840P507_9ACTN</name>
<gene>
    <name evidence="3" type="ORF">HNP84_003332</name>
</gene>
<feature type="region of interest" description="Disordered" evidence="1">
    <location>
        <begin position="20"/>
        <end position="51"/>
    </location>
</feature>
<dbReference type="RefSeq" id="WP_185050555.1">
    <property type="nucleotide sequence ID" value="NZ_BAABIX010000001.1"/>
</dbReference>
<dbReference type="Proteomes" id="UP000578449">
    <property type="component" value="Unassembled WGS sequence"/>
</dbReference>
<dbReference type="PROSITE" id="PS51257">
    <property type="entry name" value="PROKAR_LIPOPROTEIN"/>
    <property type="match status" value="1"/>
</dbReference>
<evidence type="ECO:0000313" key="4">
    <source>
        <dbReference type="Proteomes" id="UP000578449"/>
    </source>
</evidence>
<reference evidence="3 4" key="1">
    <citation type="submission" date="2020-08" db="EMBL/GenBank/DDBJ databases">
        <title>Genomic Encyclopedia of Type Strains, Phase IV (KMG-IV): sequencing the most valuable type-strain genomes for metagenomic binning, comparative biology and taxonomic classification.</title>
        <authorList>
            <person name="Goeker M."/>
        </authorList>
    </citation>
    <scope>NUCLEOTIDE SEQUENCE [LARGE SCALE GENOMIC DNA]</scope>
    <source>
        <strain evidence="3 4">DSM 45615</strain>
    </source>
</reference>
<evidence type="ECO:0000256" key="2">
    <source>
        <dbReference type="SAM" id="SignalP"/>
    </source>
</evidence>
<feature type="chain" id="PRO_5038788313" description="Lipoprotein" evidence="2">
    <location>
        <begin position="19"/>
        <end position="347"/>
    </location>
</feature>
<dbReference type="AlphaFoldDB" id="A0A840P507"/>